<keyword evidence="1 3" id="KW-0807">Transducer</keyword>
<dbReference type="PANTHER" id="PTHR32089">
    <property type="entry name" value="METHYL-ACCEPTING CHEMOTAXIS PROTEIN MCPB"/>
    <property type="match status" value="1"/>
</dbReference>
<evidence type="ECO:0000259" key="5">
    <source>
        <dbReference type="PROSITE" id="PS50111"/>
    </source>
</evidence>
<dbReference type="InterPro" id="IPR048904">
    <property type="entry name" value="Mcp40H-20-like_sensor"/>
</dbReference>
<keyword evidence="4" id="KW-0812">Transmembrane</keyword>
<gene>
    <name evidence="7" type="ORF">JZM60_02670</name>
</gene>
<dbReference type="Pfam" id="PF21563">
    <property type="entry name" value="Mcp40H-20_sensor"/>
    <property type="match status" value="1"/>
</dbReference>
<dbReference type="SUPFAM" id="SSF58104">
    <property type="entry name" value="Methyl-accepting chemotaxis protein (MCP) signaling domain"/>
    <property type="match status" value="1"/>
</dbReference>
<organism evidence="7 8">
    <name type="scientific">Geobacter benzoatilyticus</name>
    <dbReference type="NCBI Taxonomy" id="2815309"/>
    <lineage>
        <taxon>Bacteria</taxon>
        <taxon>Pseudomonadati</taxon>
        <taxon>Thermodesulfobacteriota</taxon>
        <taxon>Desulfuromonadia</taxon>
        <taxon>Geobacterales</taxon>
        <taxon>Geobacteraceae</taxon>
        <taxon>Geobacter</taxon>
    </lineage>
</organism>
<evidence type="ECO:0000256" key="1">
    <source>
        <dbReference type="ARBA" id="ARBA00023224"/>
    </source>
</evidence>
<dbReference type="Pfam" id="PF00015">
    <property type="entry name" value="MCPsignal"/>
    <property type="match status" value="1"/>
</dbReference>
<dbReference type="EMBL" id="CP071382">
    <property type="protein sequence ID" value="QSV46202.1"/>
    <property type="molecule type" value="Genomic_DNA"/>
</dbReference>
<comment type="similarity">
    <text evidence="2">Belongs to the methyl-accepting chemotaxis (MCP) protein family.</text>
</comment>
<dbReference type="PROSITE" id="PS50885">
    <property type="entry name" value="HAMP"/>
    <property type="match status" value="1"/>
</dbReference>
<evidence type="ECO:0000256" key="2">
    <source>
        <dbReference type="ARBA" id="ARBA00029447"/>
    </source>
</evidence>
<sequence length="697" mass="75619">MLKNRLEFKVLGIIGATLCVGFAILGVTAIWLEYAALMKLQTTNTRGLANLIAQELAENMMAGEMAVINRYVERVKGKGQVLDLKVFSPEGKPSGNKSAPVDPVVAEALASGQARELRRTLDDGKHVLSFAVPLANEERCTSCHDKGARYAGAILLTTSLQDGYIAARNLTFTLTAAGFVFFLIMLGSLYLFFRQTIVRNIRELSERIQVIAHGEGDLTSRMPVRTGDELGELAEGVNMLIAKLREIVTSLYSQAGHIAISACRTVKGTEELVASTSEQKDLSTSVAVASEEMSATLNDVAATTQRAAQLSLNVDRAAKVGMETVEETSLSIDQIRTNVLGTLEAMGKLEVSSGQIGEIVGIIEDIADQTNLLALNAAIEAARAGDAGRGFAVVANEVKTLSNRTATSTRQIAAIVKSIQEEIGAVVASIDEGKARVEEGVERSVHARQQLEGILRLAGDSTEMISQIATATEEQSATTIEITEKIGQVSATAGAVNGQMEQTARIFRELSETAENIYGTVGKFSVGCYHDTVKGYAAELRERVTAALEKAIADRKITMEALFSTDYMPIPNTAPQKYRTPFDRFFDEVVSPLQEDILARDSGMYYAISVDRKGYCPSHNLRYARPLTGDAAEDKEHNRTKRIFNDRTGIRCATHTQSFLLQTYLRDTGEVMNDLSTPITIGGKHWGAVRIGYRADD</sequence>
<dbReference type="SMART" id="SM00283">
    <property type="entry name" value="MA"/>
    <property type="match status" value="1"/>
</dbReference>
<evidence type="ECO:0000259" key="6">
    <source>
        <dbReference type="PROSITE" id="PS50885"/>
    </source>
</evidence>
<evidence type="ECO:0000256" key="3">
    <source>
        <dbReference type="PROSITE-ProRule" id="PRU00284"/>
    </source>
</evidence>
<dbReference type="PANTHER" id="PTHR32089:SF112">
    <property type="entry name" value="LYSOZYME-LIKE PROTEIN-RELATED"/>
    <property type="match status" value="1"/>
</dbReference>
<keyword evidence="4" id="KW-1133">Transmembrane helix</keyword>
<dbReference type="InterPro" id="IPR003660">
    <property type="entry name" value="HAMP_dom"/>
</dbReference>
<feature type="transmembrane region" description="Helical" evidence="4">
    <location>
        <begin position="12"/>
        <end position="32"/>
    </location>
</feature>
<dbReference type="Gene3D" id="1.10.287.950">
    <property type="entry name" value="Methyl-accepting chemotaxis protein"/>
    <property type="match status" value="1"/>
</dbReference>
<feature type="transmembrane region" description="Helical" evidence="4">
    <location>
        <begin position="170"/>
        <end position="193"/>
    </location>
</feature>
<dbReference type="Proteomes" id="UP000663651">
    <property type="component" value="Chromosome"/>
</dbReference>
<evidence type="ECO:0000313" key="7">
    <source>
        <dbReference type="EMBL" id="QSV46202.1"/>
    </source>
</evidence>
<proteinExistence type="inferred from homology"/>
<keyword evidence="4" id="KW-0472">Membrane</keyword>
<dbReference type="RefSeq" id="WP_207163990.1">
    <property type="nucleotide sequence ID" value="NZ_CP071382.1"/>
</dbReference>
<feature type="domain" description="Methyl-accepting transducer" evidence="5">
    <location>
        <begin position="254"/>
        <end position="490"/>
    </location>
</feature>
<feature type="domain" description="HAMP" evidence="6">
    <location>
        <begin position="195"/>
        <end position="249"/>
    </location>
</feature>
<reference evidence="7 8" key="1">
    <citation type="submission" date="2021-03" db="EMBL/GenBank/DDBJ databases">
        <title>Geobacter metallireducens gen. nov. sp. nov., a microorganism capable of coupling the complete oxidation of organic compounds to the reduction of iron and other metals.</title>
        <authorList>
            <person name="Li Y."/>
        </authorList>
    </citation>
    <scope>NUCLEOTIDE SEQUENCE [LARGE SCALE GENOMIC DNA]</scope>
    <source>
        <strain evidence="7 8">Jerry-YX</strain>
    </source>
</reference>
<dbReference type="Pfam" id="PF00672">
    <property type="entry name" value="HAMP"/>
    <property type="match status" value="1"/>
</dbReference>
<dbReference type="Gene3D" id="3.30.450.290">
    <property type="match status" value="1"/>
</dbReference>
<keyword evidence="8" id="KW-1185">Reference proteome</keyword>
<name>A0ABX7Q4U6_9BACT</name>
<dbReference type="CDD" id="cd06225">
    <property type="entry name" value="HAMP"/>
    <property type="match status" value="1"/>
</dbReference>
<evidence type="ECO:0000313" key="8">
    <source>
        <dbReference type="Proteomes" id="UP000663651"/>
    </source>
</evidence>
<dbReference type="SMART" id="SM00304">
    <property type="entry name" value="HAMP"/>
    <property type="match status" value="1"/>
</dbReference>
<dbReference type="PROSITE" id="PS50111">
    <property type="entry name" value="CHEMOTAXIS_TRANSDUC_2"/>
    <property type="match status" value="1"/>
</dbReference>
<evidence type="ECO:0000256" key="4">
    <source>
        <dbReference type="SAM" id="Phobius"/>
    </source>
</evidence>
<accession>A0ABX7Q4U6</accession>
<protein>
    <submittedName>
        <fullName evidence="7">Methyl-accepting chemotaxis protein</fullName>
    </submittedName>
</protein>
<dbReference type="CDD" id="cd11386">
    <property type="entry name" value="MCP_signal"/>
    <property type="match status" value="1"/>
</dbReference>
<dbReference type="InterPro" id="IPR004089">
    <property type="entry name" value="MCPsignal_dom"/>
</dbReference>